<reference evidence="2" key="1">
    <citation type="submission" date="2021-10" db="EMBL/GenBank/DDBJ databases">
        <title>Gramella sp. ASW11-100T, isolated from marine sediment.</title>
        <authorList>
            <person name="Xia C."/>
        </authorList>
    </citation>
    <scope>NUCLEOTIDE SEQUENCE</scope>
    <source>
        <strain evidence="2">ASW11-100</strain>
    </source>
</reference>
<accession>A0A9X1LHK3</accession>
<dbReference type="RefSeq" id="WP_229338487.1">
    <property type="nucleotide sequence ID" value="NZ_JAJBZG010000001.1"/>
</dbReference>
<dbReference type="InterPro" id="IPR026444">
    <property type="entry name" value="Secre_tail"/>
</dbReference>
<dbReference type="EMBL" id="JAJBZG010000001">
    <property type="protein sequence ID" value="MCB7480497.1"/>
    <property type="molecule type" value="Genomic_DNA"/>
</dbReference>
<sequence length="584" mass="66237">MRLTILFLLIFSTSGLFAQLYISPSEKSDSYIYAKDRLIFVQKGIDLTKNNKKETEASLYLRKGSQLLQGDKIANLNTGNGSISVFQKGTSNAFDYNYWGLPVKVTDEKQQLSDYLNEPLSTTESRTAKLISALEGHSDPLSISNRWIYTYSGTSYSNWQYIGDHFDLLPGEGFSMKGVNGTNFSEVEGEKINSGSAQVYDFRGTPNDGKIELSIKKDQVLLVGNPYPSALDLDKFLIENTASTGIAYFWDSKKNGNSHYLSDYEGGYGTYSPGSGIYLPAVFKKYDSEIGTGETGELYPRKIMPIAQGFMIIGKKDGIVYFQNSQRIYQKEAPGFSLFKSSEPLNSSIILNIELDSTYVRQLALAFNPYSTVDEDHAMDARKMEEAKEDISWSISEEDFLINVRPKRDEELIPLNIKLKKETSLKFSIAEFDNFNPDRVFLYDAKEDLYFGIKTGYLQIKLPEGEYKDRFFISFIENLPSENPKTDPQISEENTGKLPNILLNTIDIFQNNQLEQLEIKILYDTELSNLQLYDLNGKQFLNQNFKAKEKEFNFTTANLSNAVYIVKVKTTDNIELTKKIGIKN</sequence>
<proteinExistence type="predicted"/>
<organism evidence="2 3">
    <name type="scientific">Christiangramia sediminis</name>
    <dbReference type="NCBI Taxonomy" id="2881336"/>
    <lineage>
        <taxon>Bacteria</taxon>
        <taxon>Pseudomonadati</taxon>
        <taxon>Bacteroidota</taxon>
        <taxon>Flavobacteriia</taxon>
        <taxon>Flavobacteriales</taxon>
        <taxon>Flavobacteriaceae</taxon>
        <taxon>Christiangramia</taxon>
    </lineage>
</organism>
<evidence type="ECO:0000256" key="1">
    <source>
        <dbReference type="ARBA" id="ARBA00022729"/>
    </source>
</evidence>
<dbReference type="Proteomes" id="UP001139414">
    <property type="component" value="Unassembled WGS sequence"/>
</dbReference>
<evidence type="ECO:0000313" key="3">
    <source>
        <dbReference type="Proteomes" id="UP001139414"/>
    </source>
</evidence>
<dbReference type="AlphaFoldDB" id="A0A9X1LHK3"/>
<protein>
    <submittedName>
        <fullName evidence="2">T9SS type A sorting domain-containing protein</fullName>
    </submittedName>
</protein>
<dbReference type="NCBIfam" id="TIGR04183">
    <property type="entry name" value="Por_Secre_tail"/>
    <property type="match status" value="1"/>
</dbReference>
<name>A0A9X1LHK3_9FLAO</name>
<comment type="caution">
    <text evidence="2">The sequence shown here is derived from an EMBL/GenBank/DDBJ whole genome shotgun (WGS) entry which is preliminary data.</text>
</comment>
<evidence type="ECO:0000313" key="2">
    <source>
        <dbReference type="EMBL" id="MCB7480497.1"/>
    </source>
</evidence>
<keyword evidence="3" id="KW-1185">Reference proteome</keyword>
<gene>
    <name evidence="2" type="ORF">LGQ90_04400</name>
</gene>
<keyword evidence="1" id="KW-0732">Signal</keyword>